<keyword evidence="1" id="KW-0808">Transferase</keyword>
<dbReference type="SUPFAM" id="SSF56672">
    <property type="entry name" value="DNA/RNA polymerases"/>
    <property type="match status" value="1"/>
</dbReference>
<dbReference type="InterPro" id="IPR043502">
    <property type="entry name" value="DNA/RNA_pol_sf"/>
</dbReference>
<dbReference type="AlphaFoldDB" id="A0A5B6VPB4"/>
<gene>
    <name evidence="1" type="ORF">EPI10_016513</name>
</gene>
<reference evidence="2" key="1">
    <citation type="journal article" date="2019" name="Plant Biotechnol. J.">
        <title>Genome sequencing of the Australian wild diploid species Gossypium australe highlights disease resistance and delayed gland morphogenesis.</title>
        <authorList>
            <person name="Cai Y."/>
            <person name="Cai X."/>
            <person name="Wang Q."/>
            <person name="Wang P."/>
            <person name="Zhang Y."/>
            <person name="Cai C."/>
            <person name="Xu Y."/>
            <person name="Wang K."/>
            <person name="Zhou Z."/>
            <person name="Wang C."/>
            <person name="Geng S."/>
            <person name="Li B."/>
            <person name="Dong Q."/>
            <person name="Hou Y."/>
            <person name="Wang H."/>
            <person name="Ai P."/>
            <person name="Liu Z."/>
            <person name="Yi F."/>
            <person name="Sun M."/>
            <person name="An G."/>
            <person name="Cheng J."/>
            <person name="Zhang Y."/>
            <person name="Shi Q."/>
            <person name="Xie Y."/>
            <person name="Shi X."/>
            <person name="Chang Y."/>
            <person name="Huang F."/>
            <person name="Chen Y."/>
            <person name="Hong S."/>
            <person name="Mi L."/>
            <person name="Sun Q."/>
            <person name="Zhang L."/>
            <person name="Zhou B."/>
            <person name="Peng R."/>
            <person name="Zhang X."/>
            <person name="Liu F."/>
        </authorList>
    </citation>
    <scope>NUCLEOTIDE SEQUENCE [LARGE SCALE GENOMIC DNA]</scope>
    <source>
        <strain evidence="2">cv. PA1801</strain>
    </source>
</reference>
<organism evidence="1 2">
    <name type="scientific">Gossypium australe</name>
    <dbReference type="NCBI Taxonomy" id="47621"/>
    <lineage>
        <taxon>Eukaryota</taxon>
        <taxon>Viridiplantae</taxon>
        <taxon>Streptophyta</taxon>
        <taxon>Embryophyta</taxon>
        <taxon>Tracheophyta</taxon>
        <taxon>Spermatophyta</taxon>
        <taxon>Magnoliopsida</taxon>
        <taxon>eudicotyledons</taxon>
        <taxon>Gunneridae</taxon>
        <taxon>Pentapetalae</taxon>
        <taxon>rosids</taxon>
        <taxon>malvids</taxon>
        <taxon>Malvales</taxon>
        <taxon>Malvaceae</taxon>
        <taxon>Malvoideae</taxon>
        <taxon>Gossypium</taxon>
    </lineage>
</organism>
<dbReference type="Proteomes" id="UP000325315">
    <property type="component" value="Unassembled WGS sequence"/>
</dbReference>
<evidence type="ECO:0000313" key="2">
    <source>
        <dbReference type="Proteomes" id="UP000325315"/>
    </source>
</evidence>
<proteinExistence type="predicted"/>
<dbReference type="GO" id="GO:0003964">
    <property type="term" value="F:RNA-directed DNA polymerase activity"/>
    <property type="evidence" value="ECO:0007669"/>
    <property type="project" value="UniProtKB-KW"/>
</dbReference>
<dbReference type="Gene3D" id="3.30.70.270">
    <property type="match status" value="1"/>
</dbReference>
<dbReference type="EMBL" id="SMMG02000006">
    <property type="protein sequence ID" value="KAA3470835.1"/>
    <property type="molecule type" value="Genomic_DNA"/>
</dbReference>
<keyword evidence="2" id="KW-1185">Reference proteome</keyword>
<dbReference type="OrthoDB" id="1734625at2759"/>
<dbReference type="InterPro" id="IPR043128">
    <property type="entry name" value="Rev_trsase/Diguanyl_cyclase"/>
</dbReference>
<accession>A0A5B6VPB4</accession>
<protein>
    <submittedName>
        <fullName evidence="1">RNA-directed DNA polymerase-like protein</fullName>
    </submittedName>
</protein>
<name>A0A5B6VPB4_9ROSI</name>
<comment type="caution">
    <text evidence="1">The sequence shown here is derived from an EMBL/GenBank/DDBJ whole genome shotgun (WGS) entry which is preliminary data.</text>
</comment>
<evidence type="ECO:0000313" key="1">
    <source>
        <dbReference type="EMBL" id="KAA3470835.1"/>
    </source>
</evidence>
<sequence length="88" mass="10262">MRVVLQIFREKQFHVNFRKCKLWLGEVRFLGNVILARGIRVGPSMIPSIIEWKLPTMNLSRLGGILQEIHKRILEDSPSYDQIATKKC</sequence>
<keyword evidence="1" id="KW-0548">Nucleotidyltransferase</keyword>
<keyword evidence="1" id="KW-0695">RNA-directed DNA polymerase</keyword>